<name>A0A7G9WBK1_ALKCA</name>
<evidence type="ECO:0000313" key="1">
    <source>
        <dbReference type="EMBL" id="QNO16063.1"/>
    </source>
</evidence>
<accession>A0A7G9WBK1</accession>
<organism evidence="1 2">
    <name type="scientific">Alkalicella caledoniensis</name>
    <dbReference type="NCBI Taxonomy" id="2731377"/>
    <lineage>
        <taxon>Bacteria</taxon>
        <taxon>Bacillati</taxon>
        <taxon>Bacillota</taxon>
        <taxon>Clostridia</taxon>
        <taxon>Eubacteriales</taxon>
        <taxon>Proteinivoracaceae</taxon>
        <taxon>Alkalicella</taxon>
    </lineage>
</organism>
<dbReference type="Proteomes" id="UP000516160">
    <property type="component" value="Chromosome"/>
</dbReference>
<evidence type="ECO:0000313" key="2">
    <source>
        <dbReference type="Proteomes" id="UP000516160"/>
    </source>
</evidence>
<dbReference type="Pfam" id="PF07009">
    <property type="entry name" value="NusG_II"/>
    <property type="match status" value="1"/>
</dbReference>
<sequence length="105" mass="11742">MGGYFLYGLPPMEDGYVIINVDGTIIDKIPVFSDVEETVYHDFIFGEHEHVGTLEIIGNRVRMLPMPTDICPEGICSDTGFISGMFQNIVCMPNKIHVYLDIDGI</sequence>
<dbReference type="AlphaFoldDB" id="A0A7G9WBK1"/>
<gene>
    <name evidence="1" type="ORF">HYG86_15450</name>
</gene>
<reference evidence="1 2" key="1">
    <citation type="submission" date="2020-07" db="EMBL/GenBank/DDBJ databases">
        <title>Alkalicella. sp. LB2 genome.</title>
        <authorList>
            <person name="Postec A."/>
            <person name="Quemeneur M."/>
        </authorList>
    </citation>
    <scope>NUCLEOTIDE SEQUENCE [LARGE SCALE GENOMIC DNA]</scope>
    <source>
        <strain evidence="1 2">LB2</strain>
    </source>
</reference>
<protein>
    <submittedName>
        <fullName evidence="1">NusG domain II-containing protein</fullName>
    </submittedName>
</protein>
<keyword evidence="2" id="KW-1185">Reference proteome</keyword>
<dbReference type="KEGG" id="acae:HYG86_15450"/>
<proteinExistence type="predicted"/>
<dbReference type="Gene3D" id="2.60.320.10">
    <property type="entry name" value="N-utilization substance G protein NusG, insert domain"/>
    <property type="match status" value="1"/>
</dbReference>
<dbReference type="InterPro" id="IPR038690">
    <property type="entry name" value="NusG_2_sf"/>
</dbReference>
<dbReference type="EMBL" id="CP058559">
    <property type="protein sequence ID" value="QNO16063.1"/>
    <property type="molecule type" value="Genomic_DNA"/>
</dbReference>